<organism evidence="2 3">
    <name type="scientific">Thalictrum thalictroides</name>
    <name type="common">Rue-anemone</name>
    <name type="synonym">Anemone thalictroides</name>
    <dbReference type="NCBI Taxonomy" id="46969"/>
    <lineage>
        <taxon>Eukaryota</taxon>
        <taxon>Viridiplantae</taxon>
        <taxon>Streptophyta</taxon>
        <taxon>Embryophyta</taxon>
        <taxon>Tracheophyta</taxon>
        <taxon>Spermatophyta</taxon>
        <taxon>Magnoliopsida</taxon>
        <taxon>Ranunculales</taxon>
        <taxon>Ranunculaceae</taxon>
        <taxon>Thalictroideae</taxon>
        <taxon>Thalictrum</taxon>
    </lineage>
</organism>
<comment type="caution">
    <text evidence="2">The sequence shown here is derived from an EMBL/GenBank/DDBJ whole genome shotgun (WGS) entry which is preliminary data.</text>
</comment>
<reference evidence="2 3" key="1">
    <citation type="submission" date="2020-06" db="EMBL/GenBank/DDBJ databases">
        <title>Transcriptomic and genomic resources for Thalictrum thalictroides and T. hernandezii: Facilitating candidate gene discovery in an emerging model plant lineage.</title>
        <authorList>
            <person name="Arias T."/>
            <person name="Riano-Pachon D.M."/>
            <person name="Di Stilio V.S."/>
        </authorList>
    </citation>
    <scope>NUCLEOTIDE SEQUENCE [LARGE SCALE GENOMIC DNA]</scope>
    <source>
        <strain evidence="3">cv. WT478/WT964</strain>
        <tissue evidence="2">Leaves</tissue>
    </source>
</reference>
<feature type="coiled-coil region" evidence="1">
    <location>
        <begin position="100"/>
        <end position="129"/>
    </location>
</feature>
<evidence type="ECO:0000256" key="1">
    <source>
        <dbReference type="SAM" id="Coils"/>
    </source>
</evidence>
<sequence length="141" mass="15789">MLGEKEETQVMSSDSAFKNLLVARALNEGIVLETDATTVRNQSLSELCSHMNSCIAVLNANYQGLRLIDESGTEADLELKQVKDALQQFKSRAYVAEQQVKHKDKELAKKDAEMELLKENLANERAKRLKITMPRSCTTTS</sequence>
<proteinExistence type="predicted"/>
<keyword evidence="3" id="KW-1185">Reference proteome</keyword>
<dbReference type="EMBL" id="JABWDY010001779">
    <property type="protein sequence ID" value="KAF5207143.1"/>
    <property type="molecule type" value="Genomic_DNA"/>
</dbReference>
<protein>
    <submittedName>
        <fullName evidence="2">Uncharacterized protein</fullName>
    </submittedName>
</protein>
<evidence type="ECO:0000313" key="2">
    <source>
        <dbReference type="EMBL" id="KAF5207143.1"/>
    </source>
</evidence>
<evidence type="ECO:0000313" key="3">
    <source>
        <dbReference type="Proteomes" id="UP000554482"/>
    </source>
</evidence>
<dbReference type="AlphaFoldDB" id="A0A7J6XCC4"/>
<dbReference type="Proteomes" id="UP000554482">
    <property type="component" value="Unassembled WGS sequence"/>
</dbReference>
<keyword evidence="1" id="KW-0175">Coiled coil</keyword>
<name>A0A7J6XCC4_THATH</name>
<gene>
    <name evidence="2" type="ORF">FRX31_003271</name>
</gene>
<accession>A0A7J6XCC4</accession>